<keyword evidence="2" id="KW-0378">Hydrolase</keyword>
<dbReference type="GO" id="GO:0016020">
    <property type="term" value="C:membrane"/>
    <property type="evidence" value="ECO:0007669"/>
    <property type="project" value="TreeGrafter"/>
</dbReference>
<dbReference type="InterPro" id="IPR000639">
    <property type="entry name" value="Epox_hydrolase-like"/>
</dbReference>
<dbReference type="PRINTS" id="PR00111">
    <property type="entry name" value="ABHYDROLASE"/>
</dbReference>
<dbReference type="Gene3D" id="3.40.50.1820">
    <property type="entry name" value="alpha/beta hydrolase"/>
    <property type="match status" value="1"/>
</dbReference>
<evidence type="ECO:0000313" key="2">
    <source>
        <dbReference type="EMBL" id="CRG83843.1"/>
    </source>
</evidence>
<sequence>MAHIAFPQWAKTITASTGRTYSYVHIRLGKTTQPTLLFLHGFPSSSYDWRHQIEYFSNCAQGREYNILAPDLLGYGGTDKPSSPSEYRAKTMCHELIEVMDREGVERVHAVGHDMGCGVLSRLADYYPQRLASCTFLTVPYACPGEQFDLQAVNAMTKQFLGFERFGYIDFFIGKESGRVIDDHIESFFSLFYNSGIWKENLAPVGAIESWLKADKRAPLPPFITEEEKATHCKILHGHYDAAVNWYRALVANVNTDDEVQAKLEPKLDMPVLVITERPSALSIPGFVEQMKTVAEDVRFEQVATEGHWVQLEARDEVNAMLEKFFN</sequence>
<name>A0A0U1LLG8_TALIS</name>
<dbReference type="InterPro" id="IPR050266">
    <property type="entry name" value="AB_hydrolase_sf"/>
</dbReference>
<dbReference type="OMA" id="PVYFAAC"/>
<dbReference type="AlphaFoldDB" id="A0A0U1LLG8"/>
<proteinExistence type="predicted"/>
<dbReference type="GO" id="GO:0047372">
    <property type="term" value="F:monoacylglycerol lipase activity"/>
    <property type="evidence" value="ECO:0007669"/>
    <property type="project" value="TreeGrafter"/>
</dbReference>
<evidence type="ECO:0000313" key="3">
    <source>
        <dbReference type="Proteomes" id="UP000054383"/>
    </source>
</evidence>
<dbReference type="InterPro" id="IPR029058">
    <property type="entry name" value="AB_hydrolase_fold"/>
</dbReference>
<dbReference type="Pfam" id="PF00561">
    <property type="entry name" value="Abhydrolase_1"/>
    <property type="match status" value="1"/>
</dbReference>
<dbReference type="OrthoDB" id="284184at2759"/>
<dbReference type="GO" id="GO:0046464">
    <property type="term" value="P:acylglycerol catabolic process"/>
    <property type="evidence" value="ECO:0007669"/>
    <property type="project" value="TreeGrafter"/>
</dbReference>
<accession>A0A0U1LLG8</accession>
<dbReference type="SUPFAM" id="SSF53474">
    <property type="entry name" value="alpha/beta-Hydrolases"/>
    <property type="match status" value="1"/>
</dbReference>
<keyword evidence="3" id="KW-1185">Reference proteome</keyword>
<organism evidence="2 3">
    <name type="scientific">Talaromyces islandicus</name>
    <name type="common">Penicillium islandicum</name>
    <dbReference type="NCBI Taxonomy" id="28573"/>
    <lineage>
        <taxon>Eukaryota</taxon>
        <taxon>Fungi</taxon>
        <taxon>Dikarya</taxon>
        <taxon>Ascomycota</taxon>
        <taxon>Pezizomycotina</taxon>
        <taxon>Eurotiomycetes</taxon>
        <taxon>Eurotiomycetidae</taxon>
        <taxon>Eurotiales</taxon>
        <taxon>Trichocomaceae</taxon>
        <taxon>Talaromyces</taxon>
        <taxon>Talaromyces sect. Islandici</taxon>
    </lineage>
</organism>
<evidence type="ECO:0000259" key="1">
    <source>
        <dbReference type="Pfam" id="PF00561"/>
    </source>
</evidence>
<reference evidence="2 3" key="1">
    <citation type="submission" date="2015-04" db="EMBL/GenBank/DDBJ databases">
        <authorList>
            <person name="Syromyatnikov M.Y."/>
            <person name="Popov V.N."/>
        </authorList>
    </citation>
    <scope>NUCLEOTIDE SEQUENCE [LARGE SCALE GENOMIC DNA]</scope>
    <source>
        <strain evidence="2">WF-38-12</strain>
    </source>
</reference>
<dbReference type="Proteomes" id="UP000054383">
    <property type="component" value="Unassembled WGS sequence"/>
</dbReference>
<dbReference type="PRINTS" id="PR00412">
    <property type="entry name" value="EPOXHYDRLASE"/>
</dbReference>
<gene>
    <name evidence="2" type="ORF">PISL3812_01199</name>
</gene>
<dbReference type="InterPro" id="IPR000073">
    <property type="entry name" value="AB_hydrolase_1"/>
</dbReference>
<dbReference type="PANTHER" id="PTHR43798:SF33">
    <property type="entry name" value="HYDROLASE, PUTATIVE (AFU_ORTHOLOGUE AFUA_2G14860)-RELATED"/>
    <property type="match status" value="1"/>
</dbReference>
<dbReference type="EMBL" id="CVMT01000001">
    <property type="protein sequence ID" value="CRG83843.1"/>
    <property type="molecule type" value="Genomic_DNA"/>
</dbReference>
<protein>
    <submittedName>
        <fullName evidence="2">Epoxide hydrolase 4</fullName>
    </submittedName>
</protein>
<feature type="domain" description="AB hydrolase-1" evidence="1">
    <location>
        <begin position="34"/>
        <end position="313"/>
    </location>
</feature>
<dbReference type="PANTHER" id="PTHR43798">
    <property type="entry name" value="MONOACYLGLYCEROL LIPASE"/>
    <property type="match status" value="1"/>
</dbReference>
<dbReference type="STRING" id="28573.A0A0U1LLG8"/>